<dbReference type="HAMAP" id="MF_00114">
    <property type="entry name" value="DeoC_type1"/>
    <property type="match status" value="1"/>
</dbReference>
<proteinExistence type="inferred from homology"/>
<dbReference type="NCBIfam" id="TIGR00126">
    <property type="entry name" value="deoC"/>
    <property type="match status" value="1"/>
</dbReference>
<feature type="active site" description="Schiff-base intermediate with acetaldehyde" evidence="7">
    <location>
        <position position="151"/>
    </location>
</feature>
<comment type="function">
    <text evidence="6 7">Catalyzes a reversible aldol reaction between acetaldehyde and D-glyceraldehyde 3-phosphate to generate 2-deoxy-D-ribose 5-phosphate.</text>
</comment>
<feature type="active site" description="Proton donor/acceptor" evidence="7">
    <location>
        <position position="180"/>
    </location>
</feature>
<gene>
    <name evidence="7" type="primary">deoC</name>
    <name evidence="8" type="ORF">CLV82_1778</name>
</gene>
<comment type="catalytic activity">
    <reaction evidence="5 7">
        <text>2-deoxy-D-ribose 5-phosphate = D-glyceraldehyde 3-phosphate + acetaldehyde</text>
        <dbReference type="Rhea" id="RHEA:12821"/>
        <dbReference type="ChEBI" id="CHEBI:15343"/>
        <dbReference type="ChEBI" id="CHEBI:59776"/>
        <dbReference type="ChEBI" id="CHEBI:62877"/>
        <dbReference type="EC" id="4.1.2.4"/>
    </reaction>
</comment>
<dbReference type="Pfam" id="PF01791">
    <property type="entry name" value="DeoC"/>
    <property type="match status" value="1"/>
</dbReference>
<comment type="pathway">
    <text evidence="7">Carbohydrate degradation; 2-deoxy-D-ribose 1-phosphate degradation; D-glyceraldehyde 3-phosphate and acetaldehyde from 2-deoxy-alpha-D-ribose 1-phosphate: step 2/2.</text>
</comment>
<keyword evidence="2 7" id="KW-0963">Cytoplasm</keyword>
<accession>A0A4R6TKB3</accession>
<evidence type="ECO:0000256" key="1">
    <source>
        <dbReference type="ARBA" id="ARBA00010936"/>
    </source>
</evidence>
<dbReference type="InterPro" id="IPR011343">
    <property type="entry name" value="DeoC"/>
</dbReference>
<dbReference type="CDD" id="cd00959">
    <property type="entry name" value="DeoC"/>
    <property type="match status" value="1"/>
</dbReference>
<dbReference type="PANTHER" id="PTHR10889:SF1">
    <property type="entry name" value="DEOXYRIBOSE-PHOSPHATE ALDOLASE"/>
    <property type="match status" value="1"/>
</dbReference>
<dbReference type="PANTHER" id="PTHR10889">
    <property type="entry name" value="DEOXYRIBOSE-PHOSPHATE ALDOLASE"/>
    <property type="match status" value="1"/>
</dbReference>
<dbReference type="GO" id="GO:0006018">
    <property type="term" value="P:2-deoxyribose 1-phosphate catabolic process"/>
    <property type="evidence" value="ECO:0007669"/>
    <property type="project" value="UniProtKB-UniRule"/>
</dbReference>
<keyword evidence="9" id="KW-1185">Reference proteome</keyword>
<dbReference type="Gene3D" id="3.20.20.70">
    <property type="entry name" value="Aldolase class I"/>
    <property type="match status" value="1"/>
</dbReference>
<name>A0A4R6TKB3_9FLAO</name>
<keyword evidence="4 7" id="KW-0704">Schiff base</keyword>
<dbReference type="UniPathway" id="UPA00002">
    <property type="reaction ID" value="UER00468"/>
</dbReference>
<evidence type="ECO:0000313" key="8">
    <source>
        <dbReference type="EMBL" id="TDQ31077.1"/>
    </source>
</evidence>
<dbReference type="GO" id="GO:0005737">
    <property type="term" value="C:cytoplasm"/>
    <property type="evidence" value="ECO:0007669"/>
    <property type="project" value="UniProtKB-SubCell"/>
</dbReference>
<dbReference type="PIRSF" id="PIRSF001357">
    <property type="entry name" value="DeoC"/>
    <property type="match status" value="1"/>
</dbReference>
<dbReference type="EMBL" id="SNYI01000002">
    <property type="protein sequence ID" value="TDQ31077.1"/>
    <property type="molecule type" value="Genomic_DNA"/>
</dbReference>
<evidence type="ECO:0000313" key="9">
    <source>
        <dbReference type="Proteomes" id="UP000295468"/>
    </source>
</evidence>
<protein>
    <recommendedName>
        <fullName evidence="7">Deoxyribose-phosphate aldolase</fullName>
        <shortName evidence="7">DERA</shortName>
        <ecNumber evidence="7">4.1.2.4</ecNumber>
    </recommendedName>
    <alternativeName>
        <fullName evidence="7">2-deoxy-D-ribose 5-phosphate aldolase</fullName>
    </alternativeName>
    <alternativeName>
        <fullName evidence="7">Phosphodeoxyriboaldolase</fullName>
        <shortName evidence="7">Deoxyriboaldolase</shortName>
    </alternativeName>
</protein>
<dbReference type="AlphaFoldDB" id="A0A4R6TKB3"/>
<dbReference type="InterPro" id="IPR013785">
    <property type="entry name" value="Aldolase_TIM"/>
</dbReference>
<evidence type="ECO:0000256" key="5">
    <source>
        <dbReference type="ARBA" id="ARBA00048791"/>
    </source>
</evidence>
<dbReference type="FunFam" id="3.20.20.70:FF:000044">
    <property type="entry name" value="Deoxyribose-phosphate aldolase"/>
    <property type="match status" value="1"/>
</dbReference>
<dbReference type="InterPro" id="IPR002915">
    <property type="entry name" value="DeoC/FbaB/LacD_aldolase"/>
</dbReference>
<dbReference type="SMART" id="SM01133">
    <property type="entry name" value="DeoC"/>
    <property type="match status" value="1"/>
</dbReference>
<evidence type="ECO:0000256" key="7">
    <source>
        <dbReference type="HAMAP-Rule" id="MF_00114"/>
    </source>
</evidence>
<comment type="similarity">
    <text evidence="1 7">Belongs to the DeoC/FbaB aldolase family. DeoC type 1 subfamily.</text>
</comment>
<dbReference type="RefSeq" id="WP_133643931.1">
    <property type="nucleotide sequence ID" value="NZ_SNYI01000002.1"/>
</dbReference>
<dbReference type="Proteomes" id="UP000295468">
    <property type="component" value="Unassembled WGS sequence"/>
</dbReference>
<sequence length="213" mass="22975">MEIQNYIDHTLLKPYATRADIHKLCEEAIHYDFQSVCINGCHILTAREKLDSTGIAVCSVVGFPLGSSSTEAKVAEAKDYILKGADEIDMVINIGLIKDAKFEQVREEIRAVKDVVGDNILKVILETCHLTDSEIQKACELTIEAGGDYVKTSTGFGARGADLKVVNLMKTIVGDEIGIKAAGGIRDRQSALKFIAAGANRIGTSSGVAMMKE</sequence>
<dbReference type="GO" id="GO:0016052">
    <property type="term" value="P:carbohydrate catabolic process"/>
    <property type="evidence" value="ECO:0007669"/>
    <property type="project" value="TreeGrafter"/>
</dbReference>
<dbReference type="InterPro" id="IPR028581">
    <property type="entry name" value="DeoC_typeI"/>
</dbReference>
<evidence type="ECO:0000256" key="4">
    <source>
        <dbReference type="ARBA" id="ARBA00023270"/>
    </source>
</evidence>
<evidence type="ECO:0000256" key="3">
    <source>
        <dbReference type="ARBA" id="ARBA00023239"/>
    </source>
</evidence>
<comment type="subcellular location">
    <subcellularLocation>
        <location evidence="7">Cytoplasm</location>
    </subcellularLocation>
</comment>
<dbReference type="EC" id="4.1.2.4" evidence="7"/>
<reference evidence="8 9" key="1">
    <citation type="submission" date="2019-03" db="EMBL/GenBank/DDBJ databases">
        <title>Genomic Encyclopedia of Archaeal and Bacterial Type Strains, Phase II (KMG-II): from individual species to whole genera.</title>
        <authorList>
            <person name="Goeker M."/>
        </authorList>
    </citation>
    <scope>NUCLEOTIDE SEQUENCE [LARGE SCALE GENOMIC DNA]</scope>
    <source>
        <strain evidence="8 9">DSM 18435</strain>
    </source>
</reference>
<dbReference type="GO" id="GO:0009264">
    <property type="term" value="P:deoxyribonucleotide catabolic process"/>
    <property type="evidence" value="ECO:0007669"/>
    <property type="project" value="UniProtKB-UniRule"/>
</dbReference>
<keyword evidence="3 7" id="KW-0456">Lyase</keyword>
<dbReference type="GO" id="GO:0004139">
    <property type="term" value="F:deoxyribose-phosphate aldolase activity"/>
    <property type="evidence" value="ECO:0007669"/>
    <property type="project" value="UniProtKB-UniRule"/>
</dbReference>
<evidence type="ECO:0000256" key="6">
    <source>
        <dbReference type="ARBA" id="ARBA00056337"/>
    </source>
</evidence>
<feature type="active site" description="Proton donor/acceptor" evidence="7">
    <location>
        <position position="89"/>
    </location>
</feature>
<organism evidence="8 9">
    <name type="scientific">Zeaxanthinibacter enoshimensis</name>
    <dbReference type="NCBI Taxonomy" id="392009"/>
    <lineage>
        <taxon>Bacteria</taxon>
        <taxon>Pseudomonadati</taxon>
        <taxon>Bacteroidota</taxon>
        <taxon>Flavobacteriia</taxon>
        <taxon>Flavobacteriales</taxon>
        <taxon>Flavobacteriaceae</taxon>
        <taxon>Zeaxanthinibacter</taxon>
    </lineage>
</organism>
<dbReference type="OrthoDB" id="9778711at2"/>
<dbReference type="SUPFAM" id="SSF51569">
    <property type="entry name" value="Aldolase"/>
    <property type="match status" value="1"/>
</dbReference>
<comment type="caution">
    <text evidence="8">The sequence shown here is derived from an EMBL/GenBank/DDBJ whole genome shotgun (WGS) entry which is preliminary data.</text>
</comment>
<evidence type="ECO:0000256" key="2">
    <source>
        <dbReference type="ARBA" id="ARBA00022490"/>
    </source>
</evidence>